<name>A0AAW0FQE6_9APHY</name>
<feature type="compositionally biased region" description="Low complexity" evidence="4">
    <location>
        <begin position="980"/>
        <end position="997"/>
    </location>
</feature>
<keyword evidence="5" id="KW-1133">Transmembrane helix</keyword>
<dbReference type="InterPro" id="IPR015943">
    <property type="entry name" value="WD40/YVTN_repeat-like_dom_sf"/>
</dbReference>
<feature type="region of interest" description="Disordered" evidence="4">
    <location>
        <begin position="976"/>
        <end position="1042"/>
    </location>
</feature>
<evidence type="ECO:0000313" key="7">
    <source>
        <dbReference type="Proteomes" id="UP001385951"/>
    </source>
</evidence>
<feature type="compositionally biased region" description="Polar residues" evidence="4">
    <location>
        <begin position="1005"/>
        <end position="1035"/>
    </location>
</feature>
<dbReference type="Gene3D" id="2.130.10.10">
    <property type="entry name" value="YVTN repeat-like/Quinoprotein amine dehydrogenase"/>
    <property type="match status" value="2"/>
</dbReference>
<dbReference type="PANTHER" id="PTHR22838:SF0">
    <property type="entry name" value="WD REPEAT-CONTAINING PROTEIN 26"/>
    <property type="match status" value="1"/>
</dbReference>
<dbReference type="PANTHER" id="PTHR22838">
    <property type="entry name" value="WD REPEAT PROTEIN 26-RELATED"/>
    <property type="match status" value="1"/>
</dbReference>
<keyword evidence="2" id="KW-0677">Repeat</keyword>
<feature type="region of interest" description="Disordered" evidence="4">
    <location>
        <begin position="605"/>
        <end position="632"/>
    </location>
</feature>
<dbReference type="GO" id="GO:0043161">
    <property type="term" value="P:proteasome-mediated ubiquitin-dependent protein catabolic process"/>
    <property type="evidence" value="ECO:0007669"/>
    <property type="project" value="TreeGrafter"/>
</dbReference>
<dbReference type="EMBL" id="JASBNA010000041">
    <property type="protein sequence ID" value="KAK7681497.1"/>
    <property type="molecule type" value="Genomic_DNA"/>
</dbReference>
<keyword evidence="5" id="KW-0812">Transmembrane</keyword>
<feature type="region of interest" description="Disordered" evidence="4">
    <location>
        <begin position="1"/>
        <end position="35"/>
    </location>
</feature>
<feature type="transmembrane region" description="Helical" evidence="5">
    <location>
        <begin position="329"/>
        <end position="350"/>
    </location>
</feature>
<feature type="transmembrane region" description="Helical" evidence="5">
    <location>
        <begin position="295"/>
        <end position="317"/>
    </location>
</feature>
<evidence type="ECO:0000256" key="3">
    <source>
        <dbReference type="PROSITE-ProRule" id="PRU00221"/>
    </source>
</evidence>
<dbReference type="SUPFAM" id="SSF50978">
    <property type="entry name" value="WD40 repeat-like"/>
    <property type="match status" value="1"/>
</dbReference>
<reference evidence="6 7" key="1">
    <citation type="submission" date="2022-09" db="EMBL/GenBank/DDBJ databases">
        <authorList>
            <person name="Palmer J.M."/>
        </authorList>
    </citation>
    <scope>NUCLEOTIDE SEQUENCE [LARGE SCALE GENOMIC DNA]</scope>
    <source>
        <strain evidence="6 7">DSM 7382</strain>
    </source>
</reference>
<gene>
    <name evidence="6" type="ORF">QCA50_015589</name>
</gene>
<feature type="compositionally biased region" description="Polar residues" evidence="4">
    <location>
        <begin position="605"/>
        <end position="624"/>
    </location>
</feature>
<protein>
    <recommendedName>
        <fullName evidence="8">WD40 repeat-like protein</fullName>
    </recommendedName>
</protein>
<dbReference type="Pfam" id="PF00400">
    <property type="entry name" value="WD40"/>
    <property type="match status" value="2"/>
</dbReference>
<evidence type="ECO:0000256" key="5">
    <source>
        <dbReference type="SAM" id="Phobius"/>
    </source>
</evidence>
<dbReference type="InterPro" id="IPR001680">
    <property type="entry name" value="WD40_rpt"/>
</dbReference>
<evidence type="ECO:0000256" key="2">
    <source>
        <dbReference type="ARBA" id="ARBA00022737"/>
    </source>
</evidence>
<sequence>MARNPGNPGDNNNDDNMGNGAVTPPIHPPEGIKNSKRKATLMSLLDALHELSRDGELSPDVADAQRSFEDDRDVPTVDEHLQKVGADAFNKFQRRIQHLDRELRNFANAARQLGSSVGILSSSYHLRERLAQILFLFRENAADLFPRKVARQPRESFVNPNQRHLQRNKRKKAHALINTVVNVNDSLEAEELPMQLEYFAQDVTTFLDCLNEFPEFSDESLNSSIVSLKGDLQYWASCLKSYEGQFKYPAVQRYVHDLTSEMGEHLDSIASSLSMFIEIGVPTIRFAQKHAAANLLNLSTVATFFSAVTATTMQFSFDKTGTPLADAVNGFWFTSLVFSIGAAVNSLLGLTWKQAMYRSPGHRVPWWVLIWIKRSPLMFLVLSVACFSMGLVLFAYSSGQHKITSTVTTVFSAFSCFGLAAVSTWFASERWIFNRHKGRKWLADALSDTKVRLYSIPGVGWAFTQPRAAARKAAFWTRRQSKDASDFFSDVSKKTVDVLRSVKSSRSDMTEIDHSVMASPVPQSFSPEPMSPTTPFYQSSHPLMPIAEVESRSRSFDISDEKTILSDAGSTIAPSTSASNPAARTRWTNAVKSVTVMLRSTSAASGAFSMPNSPKRQRTMSSEGSRGGSGQLAEILPGMMKASRVAALVPKLKSLETTQDLAAHQALVRHLQFSPSGKFLATSSWDRTSVIFKVGDPFTSHRVLAHPGGFVGQVAWAPMGNSLLTKLNRGVKLWTEDGVCKRTIDRKRTVQSIAWMPHGEAFLSVESSVVTKLDLNGVVLDQYHFDRMLLHDVAVTHDRQRLLCVGTLTASHDGLQPSKSRAEKQIILYNLEKKDIENRVPVLHDVRDITLARNDLSALVSYENKAPPQLWKLDIVKDTARLSLRHTYMPKVAVDFAGPSYFGGKYDQLILCAGKAGDIHIWDRESAALLHHIRAQSLGGDLTCIAWNHAHDSFMFATGSHDGAVRIWTTPEGMVDSAVSSRGTTNTSTPRSPTPSGYEVEYRTDSPNAQVTDSQDDTNGQSSSQVDQTESSASQRVVAFSK</sequence>
<feature type="transmembrane region" description="Helical" evidence="5">
    <location>
        <begin position="403"/>
        <end position="427"/>
    </location>
</feature>
<feature type="repeat" description="WD" evidence="3">
    <location>
        <begin position="661"/>
        <end position="694"/>
    </location>
</feature>
<dbReference type="Proteomes" id="UP001385951">
    <property type="component" value="Unassembled WGS sequence"/>
</dbReference>
<organism evidence="6 7">
    <name type="scientific">Cerrena zonata</name>
    <dbReference type="NCBI Taxonomy" id="2478898"/>
    <lineage>
        <taxon>Eukaryota</taxon>
        <taxon>Fungi</taxon>
        <taxon>Dikarya</taxon>
        <taxon>Basidiomycota</taxon>
        <taxon>Agaricomycotina</taxon>
        <taxon>Agaricomycetes</taxon>
        <taxon>Polyporales</taxon>
        <taxon>Cerrenaceae</taxon>
        <taxon>Cerrena</taxon>
    </lineage>
</organism>
<dbReference type="GO" id="GO:0034657">
    <property type="term" value="C:GID complex"/>
    <property type="evidence" value="ECO:0007669"/>
    <property type="project" value="TreeGrafter"/>
</dbReference>
<proteinExistence type="predicted"/>
<evidence type="ECO:0000313" key="6">
    <source>
        <dbReference type="EMBL" id="KAK7681497.1"/>
    </source>
</evidence>
<comment type="caution">
    <text evidence="6">The sequence shown here is derived from an EMBL/GenBank/DDBJ whole genome shotgun (WGS) entry which is preliminary data.</text>
</comment>
<evidence type="ECO:0000256" key="4">
    <source>
        <dbReference type="SAM" id="MobiDB-lite"/>
    </source>
</evidence>
<dbReference type="AlphaFoldDB" id="A0AAW0FQE6"/>
<dbReference type="SMART" id="SM00320">
    <property type="entry name" value="WD40"/>
    <property type="match status" value="4"/>
</dbReference>
<keyword evidence="1 3" id="KW-0853">WD repeat</keyword>
<keyword evidence="7" id="KW-1185">Reference proteome</keyword>
<dbReference type="InterPro" id="IPR036322">
    <property type="entry name" value="WD40_repeat_dom_sf"/>
</dbReference>
<evidence type="ECO:0000256" key="1">
    <source>
        <dbReference type="ARBA" id="ARBA00022574"/>
    </source>
</evidence>
<feature type="compositionally biased region" description="Low complexity" evidence="4">
    <location>
        <begin position="1"/>
        <end position="20"/>
    </location>
</feature>
<dbReference type="InterPro" id="IPR051350">
    <property type="entry name" value="WD_repeat-ST_regulator"/>
</dbReference>
<dbReference type="PROSITE" id="PS50082">
    <property type="entry name" value="WD_REPEATS_2"/>
    <property type="match status" value="1"/>
</dbReference>
<evidence type="ECO:0008006" key="8">
    <source>
        <dbReference type="Google" id="ProtNLM"/>
    </source>
</evidence>
<accession>A0AAW0FQE6</accession>
<keyword evidence="5" id="KW-0472">Membrane</keyword>
<feature type="transmembrane region" description="Helical" evidence="5">
    <location>
        <begin position="377"/>
        <end position="397"/>
    </location>
</feature>